<keyword evidence="5" id="KW-0460">Magnesium</keyword>
<organism evidence="7 8">
    <name type="scientific">Lacticaseibacillus yichunensis</name>
    <dbReference type="NCBI Taxonomy" id="2486015"/>
    <lineage>
        <taxon>Bacteria</taxon>
        <taxon>Bacillati</taxon>
        <taxon>Bacillota</taxon>
        <taxon>Bacilli</taxon>
        <taxon>Lactobacillales</taxon>
        <taxon>Lactobacillaceae</taxon>
        <taxon>Lacticaseibacillus</taxon>
    </lineage>
</organism>
<dbReference type="PROSITE" id="PS51462">
    <property type="entry name" value="NUDIX"/>
    <property type="match status" value="1"/>
</dbReference>
<dbReference type="PROSITE" id="PS00893">
    <property type="entry name" value="NUDIX_BOX"/>
    <property type="match status" value="1"/>
</dbReference>
<dbReference type="SUPFAM" id="SSF55811">
    <property type="entry name" value="Nudix"/>
    <property type="match status" value="1"/>
</dbReference>
<keyword evidence="8" id="KW-1185">Reference proteome</keyword>
<comment type="similarity">
    <text evidence="2">Belongs to the Nudix hydrolase family.</text>
</comment>
<dbReference type="Pfam" id="PF00293">
    <property type="entry name" value="NUDIX"/>
    <property type="match status" value="1"/>
</dbReference>
<dbReference type="Proteomes" id="UP001597192">
    <property type="component" value="Unassembled WGS sequence"/>
</dbReference>
<evidence type="ECO:0000256" key="4">
    <source>
        <dbReference type="ARBA" id="ARBA00022801"/>
    </source>
</evidence>
<evidence type="ECO:0000256" key="3">
    <source>
        <dbReference type="ARBA" id="ARBA00022723"/>
    </source>
</evidence>
<reference evidence="8" key="1">
    <citation type="journal article" date="2019" name="Int. J. Syst. Evol. Microbiol.">
        <title>The Global Catalogue of Microorganisms (GCM) 10K type strain sequencing project: providing services to taxonomists for standard genome sequencing and annotation.</title>
        <authorList>
            <consortium name="The Broad Institute Genomics Platform"/>
            <consortium name="The Broad Institute Genome Sequencing Center for Infectious Disease"/>
            <person name="Wu L."/>
            <person name="Ma J."/>
        </authorList>
    </citation>
    <scope>NUCLEOTIDE SEQUENCE [LARGE SCALE GENOMIC DNA]</scope>
    <source>
        <strain evidence="8">CCM 8947</strain>
    </source>
</reference>
<sequence>MKQLTLILVATPTGLLVINRQKPPYQGCWNALGGKVELGETPAVGAARELFEESGLTVSPEALTTCGLVHWRVDGELRGDLFLYTCTTATAMPLPTATREGVLMTFSPDWLADPQNLGVVPDLQAMLPLFFAGKNGEWNSRFAGDRFLGLEATS</sequence>
<dbReference type="InterPro" id="IPR000086">
    <property type="entry name" value="NUDIX_hydrolase_dom"/>
</dbReference>
<evidence type="ECO:0000313" key="8">
    <source>
        <dbReference type="Proteomes" id="UP001597192"/>
    </source>
</evidence>
<comment type="caution">
    <text evidence="7">The sequence shown here is derived from an EMBL/GenBank/DDBJ whole genome shotgun (WGS) entry which is preliminary data.</text>
</comment>
<accession>A0ABW4CTU2</accession>
<proteinExistence type="inferred from homology"/>
<evidence type="ECO:0000256" key="2">
    <source>
        <dbReference type="ARBA" id="ARBA00005582"/>
    </source>
</evidence>
<evidence type="ECO:0000259" key="6">
    <source>
        <dbReference type="PROSITE" id="PS51462"/>
    </source>
</evidence>
<dbReference type="EMBL" id="JBHTOG010000054">
    <property type="protein sequence ID" value="MFD1433055.1"/>
    <property type="molecule type" value="Genomic_DNA"/>
</dbReference>
<comment type="cofactor">
    <cofactor evidence="1">
        <name>Mg(2+)</name>
        <dbReference type="ChEBI" id="CHEBI:18420"/>
    </cofactor>
</comment>
<evidence type="ECO:0000256" key="5">
    <source>
        <dbReference type="ARBA" id="ARBA00022842"/>
    </source>
</evidence>
<evidence type="ECO:0000256" key="1">
    <source>
        <dbReference type="ARBA" id="ARBA00001946"/>
    </source>
</evidence>
<name>A0ABW4CTU2_9LACO</name>
<dbReference type="InterPro" id="IPR015797">
    <property type="entry name" value="NUDIX_hydrolase-like_dom_sf"/>
</dbReference>
<evidence type="ECO:0000313" key="7">
    <source>
        <dbReference type="EMBL" id="MFD1433055.1"/>
    </source>
</evidence>
<dbReference type="PANTHER" id="PTHR43758">
    <property type="entry name" value="7,8-DIHYDRO-8-OXOGUANINE TRIPHOSPHATASE"/>
    <property type="match status" value="1"/>
</dbReference>
<feature type="domain" description="Nudix hydrolase" evidence="6">
    <location>
        <begin position="1"/>
        <end position="132"/>
    </location>
</feature>
<dbReference type="Gene3D" id="3.90.79.10">
    <property type="entry name" value="Nucleoside Triphosphate Pyrophosphohydrolase"/>
    <property type="match status" value="1"/>
</dbReference>
<dbReference type="PANTHER" id="PTHR43758:SF8">
    <property type="entry name" value="8-OXO-DGTP DIPHOSPHATASE YTKD-RELATED"/>
    <property type="match status" value="1"/>
</dbReference>
<keyword evidence="4" id="KW-0378">Hydrolase</keyword>
<keyword evidence="3" id="KW-0479">Metal-binding</keyword>
<gene>
    <name evidence="7" type="ORF">ACFQ47_10295</name>
</gene>
<protein>
    <submittedName>
        <fullName evidence="7">NUDIX domain-containing protein</fullName>
    </submittedName>
</protein>
<dbReference type="InterPro" id="IPR020084">
    <property type="entry name" value="NUDIX_hydrolase_CS"/>
</dbReference>
<dbReference type="RefSeq" id="WP_125698331.1">
    <property type="nucleotide sequence ID" value="NZ_JBHTOG010000054.1"/>
</dbReference>